<keyword evidence="8" id="KW-1185">Reference proteome</keyword>
<accession>A0A927EWU6</accession>
<comment type="similarity">
    <text evidence="2">Belongs to the bacterial solute-binding protein 5 family.</text>
</comment>
<dbReference type="InterPro" id="IPR039424">
    <property type="entry name" value="SBP_5"/>
</dbReference>
<sequence>MRRQGENVRVRNRATWVALPASAALTAALLSGCGVGEGDSAGQGQQIVMGMTDDVLATDPASGYDPGSWLVFNNVFQSLLSFPKGGTQPQPEAAEKCEFQDGESKVFSCTLQDGLTFSNGNDLTSKDVKHSFDRTLRIDDADGPAVMLQSIDRIETPDDLTVVFHLNTSDATFPQKIASGAGSIVDHREYPADELRTDGEAVGSGVYTMESFGPKEAVFAPNSGYRGPAEVQNSGLTVKFYDDPGKLKAAVEEERVDIAYRHLATEDLAELEASATSAQTDIQVVQGTSAEVHHLVFNHDHPVTGKLGVRQAIAYLVDRSTLIRDVYARTAEPLYSIVPAGITGHNTAFFDRYGQRPQPAKAEEALAAEGITEPVELTLWSTPVRYGAQTDEELAAIAEQLNASGLFDVQVRSVDLEQYEKDIADGKYGVYVKGWVPDYPDADNFTAPFFGKDNVLGNNYDAGEITGEILPRAAAESSRAATVGDFGALQDLVAEELPLLPIWQGKQYAVAQDGVSGLEWTLDSSTVFRFWEISKTPES</sequence>
<evidence type="ECO:0000256" key="1">
    <source>
        <dbReference type="ARBA" id="ARBA00004196"/>
    </source>
</evidence>
<evidence type="ECO:0000256" key="2">
    <source>
        <dbReference type="ARBA" id="ARBA00005695"/>
    </source>
</evidence>
<comment type="caution">
    <text evidence="7">The sequence shown here is derived from an EMBL/GenBank/DDBJ whole genome shotgun (WGS) entry which is preliminary data.</text>
</comment>
<dbReference type="InterPro" id="IPR000914">
    <property type="entry name" value="SBP_5_dom"/>
</dbReference>
<dbReference type="Gene3D" id="3.90.76.10">
    <property type="entry name" value="Dipeptide-binding Protein, Domain 1"/>
    <property type="match status" value="1"/>
</dbReference>
<proteinExistence type="inferred from homology"/>
<feature type="domain" description="Solute-binding protein family 5" evidence="6">
    <location>
        <begin position="88"/>
        <end position="454"/>
    </location>
</feature>
<reference evidence="7" key="1">
    <citation type="submission" date="2020-09" db="EMBL/GenBank/DDBJ databases">
        <title>Secondary metabolite and genome analysis of marine Streptomyces chumphonensis KK1-2T.</title>
        <authorList>
            <person name="Phongsopitanun W."/>
            <person name="Kanchanasin P."/>
            <person name="Pittayakhajonwut P."/>
            <person name="Suwanborirux K."/>
            <person name="Tanasupawat S."/>
        </authorList>
    </citation>
    <scope>NUCLEOTIDE SEQUENCE</scope>
    <source>
        <strain evidence="7">KK1-2</strain>
    </source>
</reference>
<dbReference type="GO" id="GO:0030313">
    <property type="term" value="C:cell envelope"/>
    <property type="evidence" value="ECO:0007669"/>
    <property type="project" value="UniProtKB-SubCell"/>
</dbReference>
<dbReference type="GO" id="GO:1904680">
    <property type="term" value="F:peptide transmembrane transporter activity"/>
    <property type="evidence" value="ECO:0007669"/>
    <property type="project" value="TreeGrafter"/>
</dbReference>
<keyword evidence="4 5" id="KW-0732">Signal</keyword>
<dbReference type="PANTHER" id="PTHR30290">
    <property type="entry name" value="PERIPLASMIC BINDING COMPONENT OF ABC TRANSPORTER"/>
    <property type="match status" value="1"/>
</dbReference>
<name>A0A927EWU6_9ACTN</name>
<dbReference type="EMBL" id="JACXYU010000003">
    <property type="protein sequence ID" value="MBD3931554.1"/>
    <property type="molecule type" value="Genomic_DNA"/>
</dbReference>
<comment type="subcellular location">
    <subcellularLocation>
        <location evidence="1">Cell envelope</location>
    </subcellularLocation>
</comment>
<evidence type="ECO:0000313" key="7">
    <source>
        <dbReference type="EMBL" id="MBD3931554.1"/>
    </source>
</evidence>
<dbReference type="AlphaFoldDB" id="A0A927EWU6"/>
<dbReference type="GO" id="GO:0015833">
    <property type="term" value="P:peptide transport"/>
    <property type="evidence" value="ECO:0007669"/>
    <property type="project" value="TreeGrafter"/>
</dbReference>
<dbReference type="InterPro" id="IPR030678">
    <property type="entry name" value="Peptide/Ni-bd"/>
</dbReference>
<dbReference type="Gene3D" id="3.40.190.10">
    <property type="entry name" value="Periplasmic binding protein-like II"/>
    <property type="match status" value="1"/>
</dbReference>
<keyword evidence="3" id="KW-0813">Transport</keyword>
<protein>
    <submittedName>
        <fullName evidence="7">ABC transporter substrate-binding protein</fullName>
    </submittedName>
</protein>
<gene>
    <name evidence="7" type="ORF">IF129_08255</name>
</gene>
<evidence type="ECO:0000256" key="5">
    <source>
        <dbReference type="SAM" id="SignalP"/>
    </source>
</evidence>
<evidence type="ECO:0000256" key="4">
    <source>
        <dbReference type="ARBA" id="ARBA00022729"/>
    </source>
</evidence>
<dbReference type="PIRSF" id="PIRSF002741">
    <property type="entry name" value="MppA"/>
    <property type="match status" value="1"/>
</dbReference>
<evidence type="ECO:0000313" key="8">
    <source>
        <dbReference type="Proteomes" id="UP000632289"/>
    </source>
</evidence>
<dbReference type="SUPFAM" id="SSF53850">
    <property type="entry name" value="Periplasmic binding protein-like II"/>
    <property type="match status" value="1"/>
</dbReference>
<evidence type="ECO:0000256" key="3">
    <source>
        <dbReference type="ARBA" id="ARBA00022448"/>
    </source>
</evidence>
<dbReference type="GO" id="GO:0043190">
    <property type="term" value="C:ATP-binding cassette (ABC) transporter complex"/>
    <property type="evidence" value="ECO:0007669"/>
    <property type="project" value="InterPro"/>
</dbReference>
<dbReference type="Pfam" id="PF00496">
    <property type="entry name" value="SBP_bac_5"/>
    <property type="match status" value="1"/>
</dbReference>
<dbReference type="Proteomes" id="UP000632289">
    <property type="component" value="Unassembled WGS sequence"/>
</dbReference>
<dbReference type="PANTHER" id="PTHR30290:SF10">
    <property type="entry name" value="PERIPLASMIC OLIGOPEPTIDE-BINDING PROTEIN-RELATED"/>
    <property type="match status" value="1"/>
</dbReference>
<feature type="signal peptide" evidence="5">
    <location>
        <begin position="1"/>
        <end position="23"/>
    </location>
</feature>
<evidence type="ECO:0000259" key="6">
    <source>
        <dbReference type="Pfam" id="PF00496"/>
    </source>
</evidence>
<dbReference type="Gene3D" id="3.10.105.10">
    <property type="entry name" value="Dipeptide-binding Protein, Domain 3"/>
    <property type="match status" value="1"/>
</dbReference>
<dbReference type="GO" id="GO:0042597">
    <property type="term" value="C:periplasmic space"/>
    <property type="evidence" value="ECO:0007669"/>
    <property type="project" value="UniProtKB-ARBA"/>
</dbReference>
<dbReference type="PROSITE" id="PS51257">
    <property type="entry name" value="PROKAR_LIPOPROTEIN"/>
    <property type="match status" value="1"/>
</dbReference>
<feature type="chain" id="PRO_5037641607" evidence="5">
    <location>
        <begin position="24"/>
        <end position="539"/>
    </location>
</feature>
<organism evidence="7 8">
    <name type="scientific">Streptomyces chumphonensis</name>
    <dbReference type="NCBI Taxonomy" id="1214925"/>
    <lineage>
        <taxon>Bacteria</taxon>
        <taxon>Bacillati</taxon>
        <taxon>Actinomycetota</taxon>
        <taxon>Actinomycetes</taxon>
        <taxon>Kitasatosporales</taxon>
        <taxon>Streptomycetaceae</taxon>
        <taxon>Streptomyces</taxon>
    </lineage>
</organism>